<protein>
    <submittedName>
        <fullName evidence="7">TetR/AcrR family transcriptional regulator</fullName>
    </submittedName>
</protein>
<dbReference type="Proteomes" id="UP001348641">
    <property type="component" value="Unassembled WGS sequence"/>
</dbReference>
<evidence type="ECO:0000313" key="7">
    <source>
        <dbReference type="EMBL" id="MEE2049648.1"/>
    </source>
</evidence>
<dbReference type="Pfam" id="PF00440">
    <property type="entry name" value="TetR_N"/>
    <property type="match status" value="1"/>
</dbReference>
<dbReference type="Gene3D" id="1.10.357.10">
    <property type="entry name" value="Tetracycline Repressor, domain 2"/>
    <property type="match status" value="1"/>
</dbReference>
<dbReference type="InterPro" id="IPR036271">
    <property type="entry name" value="Tet_transcr_reg_TetR-rel_C_sf"/>
</dbReference>
<feature type="DNA-binding region" description="H-T-H motif" evidence="5">
    <location>
        <begin position="37"/>
        <end position="56"/>
    </location>
</feature>
<dbReference type="InterPro" id="IPR009057">
    <property type="entry name" value="Homeodomain-like_sf"/>
</dbReference>
<dbReference type="RefSeq" id="WP_330156911.1">
    <property type="nucleotide sequence ID" value="NZ_BAAAJA010000005.1"/>
</dbReference>
<evidence type="ECO:0000256" key="4">
    <source>
        <dbReference type="ARBA" id="ARBA00023163"/>
    </source>
</evidence>
<keyword evidence="1" id="KW-0678">Repressor</keyword>
<dbReference type="PANTHER" id="PTHR30055:SF151">
    <property type="entry name" value="TRANSCRIPTIONAL REGULATORY PROTEIN"/>
    <property type="match status" value="1"/>
</dbReference>
<evidence type="ECO:0000256" key="1">
    <source>
        <dbReference type="ARBA" id="ARBA00022491"/>
    </source>
</evidence>
<keyword evidence="2" id="KW-0805">Transcription regulation</keyword>
<keyword evidence="4" id="KW-0804">Transcription</keyword>
<dbReference type="EMBL" id="JAUUCC010000006">
    <property type="protein sequence ID" value="MEE2049648.1"/>
    <property type="molecule type" value="Genomic_DNA"/>
</dbReference>
<gene>
    <name evidence="7" type="ORF">Q8A49_03985</name>
</gene>
<keyword evidence="3 5" id="KW-0238">DNA-binding</keyword>
<evidence type="ECO:0000256" key="5">
    <source>
        <dbReference type="PROSITE-ProRule" id="PRU00335"/>
    </source>
</evidence>
<dbReference type="SUPFAM" id="SSF46689">
    <property type="entry name" value="Homeodomain-like"/>
    <property type="match status" value="1"/>
</dbReference>
<sequence length="240" mass="26004">MTTDTDTARPSRVPLSRARVLEAALHHVDEHGLEALSMHKLGDRLGVKGMSLYKHVVNKDDVLDGIVDLLWAEIPDEPGTGDWREAVRTLARSLRALVHRHPRAAPLLTSRPTLTEGLLRGCDTLLRMMRADGVPEACAVALLRTVYTHGMGFALAELSWARAELDGIGDEVGRTRRVASLLPPDASDDLVRTALLVCGDCDMDDQFEIGLDLMLRGLDSYLEAGTGRACGVDTVSTSGS</sequence>
<feature type="domain" description="HTH tetR-type" evidence="6">
    <location>
        <begin position="14"/>
        <end position="74"/>
    </location>
</feature>
<evidence type="ECO:0000256" key="3">
    <source>
        <dbReference type="ARBA" id="ARBA00023125"/>
    </source>
</evidence>
<dbReference type="InterPro" id="IPR050109">
    <property type="entry name" value="HTH-type_TetR-like_transc_reg"/>
</dbReference>
<comment type="caution">
    <text evidence="7">The sequence shown here is derived from an EMBL/GenBank/DDBJ whole genome shotgun (WGS) entry which is preliminary data.</text>
</comment>
<reference evidence="7 8" key="1">
    <citation type="submission" date="2023-07" db="EMBL/GenBank/DDBJ databases">
        <authorList>
            <person name="Girao M."/>
            <person name="Carvalho M.F."/>
        </authorList>
    </citation>
    <scope>NUCLEOTIDE SEQUENCE [LARGE SCALE GENOMIC DNA]</scope>
    <source>
        <strain evidence="7 8">66/93</strain>
    </source>
</reference>
<dbReference type="PRINTS" id="PR00400">
    <property type="entry name" value="TETREPRESSOR"/>
</dbReference>
<name>A0ABU7KK47_9ACTN</name>
<dbReference type="Pfam" id="PF02909">
    <property type="entry name" value="TetR_C_1"/>
    <property type="match status" value="1"/>
</dbReference>
<dbReference type="InterPro" id="IPR001647">
    <property type="entry name" value="HTH_TetR"/>
</dbReference>
<evidence type="ECO:0000256" key="2">
    <source>
        <dbReference type="ARBA" id="ARBA00023015"/>
    </source>
</evidence>
<proteinExistence type="predicted"/>
<dbReference type="InterPro" id="IPR004111">
    <property type="entry name" value="Repressor_TetR_C"/>
</dbReference>
<dbReference type="PANTHER" id="PTHR30055">
    <property type="entry name" value="HTH-TYPE TRANSCRIPTIONAL REGULATOR RUTR"/>
    <property type="match status" value="1"/>
</dbReference>
<organism evidence="7 8">
    <name type="scientific">Nocardiopsis tropica</name>
    <dbReference type="NCBI Taxonomy" id="109330"/>
    <lineage>
        <taxon>Bacteria</taxon>
        <taxon>Bacillati</taxon>
        <taxon>Actinomycetota</taxon>
        <taxon>Actinomycetes</taxon>
        <taxon>Streptosporangiales</taxon>
        <taxon>Nocardiopsidaceae</taxon>
        <taxon>Nocardiopsis</taxon>
    </lineage>
</organism>
<accession>A0ABU7KK47</accession>
<dbReference type="PROSITE" id="PS50977">
    <property type="entry name" value="HTH_TETR_2"/>
    <property type="match status" value="1"/>
</dbReference>
<dbReference type="SUPFAM" id="SSF48498">
    <property type="entry name" value="Tetracyclin repressor-like, C-terminal domain"/>
    <property type="match status" value="1"/>
</dbReference>
<dbReference type="InterPro" id="IPR003012">
    <property type="entry name" value="Tet_transcr_reg_TetR"/>
</dbReference>
<evidence type="ECO:0000313" key="8">
    <source>
        <dbReference type="Proteomes" id="UP001348641"/>
    </source>
</evidence>
<evidence type="ECO:0000259" key="6">
    <source>
        <dbReference type="PROSITE" id="PS50977"/>
    </source>
</evidence>